<keyword evidence="2" id="KW-1185">Reference proteome</keyword>
<gene>
    <name evidence="1" type="ORF">C943_02404</name>
</gene>
<evidence type="ECO:0000313" key="2">
    <source>
        <dbReference type="Proteomes" id="UP000010953"/>
    </source>
</evidence>
<dbReference type="EMBL" id="AMZY02000020">
    <property type="protein sequence ID" value="EMS31257.1"/>
    <property type="molecule type" value="Genomic_DNA"/>
</dbReference>
<organism evidence="1 2">
    <name type="scientific">Mariniradius saccharolyticus AK6</name>
    <dbReference type="NCBI Taxonomy" id="1239962"/>
    <lineage>
        <taxon>Bacteria</taxon>
        <taxon>Pseudomonadati</taxon>
        <taxon>Bacteroidota</taxon>
        <taxon>Cytophagia</taxon>
        <taxon>Cytophagales</taxon>
        <taxon>Cyclobacteriaceae</taxon>
        <taxon>Mariniradius</taxon>
    </lineage>
</organism>
<evidence type="ECO:0000313" key="1">
    <source>
        <dbReference type="EMBL" id="EMS31257.1"/>
    </source>
</evidence>
<name>M7XRV7_9BACT</name>
<accession>M7XRV7</accession>
<sequence length="42" mass="4717">MNYHPGTSLGVFFYAQIVPEELLDIGIFSMNCTDPNVQSVRL</sequence>
<comment type="caution">
    <text evidence="1">The sequence shown here is derived from an EMBL/GenBank/DDBJ whole genome shotgun (WGS) entry which is preliminary data.</text>
</comment>
<dbReference type="InParanoid" id="M7XRV7"/>
<dbReference type="AlphaFoldDB" id="M7XRV7"/>
<dbReference type="Proteomes" id="UP000010953">
    <property type="component" value="Unassembled WGS sequence"/>
</dbReference>
<proteinExistence type="predicted"/>
<reference evidence="1" key="1">
    <citation type="submission" date="2013-01" db="EMBL/GenBank/DDBJ databases">
        <title>Genome assembly of Mariniradius saccharolyticus AK6.</title>
        <authorList>
            <person name="Vaidya B."/>
            <person name="Khatri I."/>
            <person name="Tanuku N.R.S."/>
            <person name="Subramanian S."/>
            <person name="Pinnaka A."/>
        </authorList>
    </citation>
    <scope>NUCLEOTIDE SEQUENCE [LARGE SCALE GENOMIC DNA]</scope>
    <source>
        <strain evidence="1">AK6</strain>
    </source>
</reference>
<dbReference type="STRING" id="1239962.C943_02404"/>
<protein>
    <submittedName>
        <fullName evidence="1">Uncharacterized protein</fullName>
    </submittedName>
</protein>